<organism evidence="1 2">
    <name type="scientific">Kutzneria viridogrisea</name>
    <dbReference type="NCBI Taxonomy" id="47990"/>
    <lineage>
        <taxon>Bacteria</taxon>
        <taxon>Bacillati</taxon>
        <taxon>Actinomycetota</taxon>
        <taxon>Actinomycetes</taxon>
        <taxon>Pseudonocardiales</taxon>
        <taxon>Pseudonocardiaceae</taxon>
        <taxon>Kutzneria</taxon>
    </lineage>
</organism>
<reference evidence="1 2" key="1">
    <citation type="submission" date="2020-08" db="EMBL/GenBank/DDBJ databases">
        <title>Genomic Encyclopedia of Archaeal and Bacterial Type Strains, Phase II (KMG-II): from individual species to whole genera.</title>
        <authorList>
            <person name="Goeker M."/>
        </authorList>
    </citation>
    <scope>NUCLEOTIDE SEQUENCE [LARGE SCALE GENOMIC DNA]</scope>
    <source>
        <strain evidence="1 2">DSM 43850</strain>
    </source>
</reference>
<evidence type="ECO:0000313" key="2">
    <source>
        <dbReference type="Proteomes" id="UP000517916"/>
    </source>
</evidence>
<gene>
    <name evidence="1" type="ORF">BC739_000225</name>
</gene>
<name>A0ABR6B835_9PSEU</name>
<dbReference type="Proteomes" id="UP000517916">
    <property type="component" value="Unassembled WGS sequence"/>
</dbReference>
<sequence length="149" mass="16025">MSVPLGVDVPEGWQAVDPADTGAVLIVVLPVPEGEFRPNITVGVSDPAEHVDLDAAADAARTRLTELATELELRSRKHIESALTPGLTQVFDLLLGPLRLVQSQVHLAVPLPDTAHHVAVELACTCTPSQAERVVPDFQRFVSSFHLRS</sequence>
<keyword evidence="2" id="KW-1185">Reference proteome</keyword>
<dbReference type="RefSeq" id="WP_182835990.1">
    <property type="nucleotide sequence ID" value="NZ_BAAABQ010000011.1"/>
</dbReference>
<dbReference type="EMBL" id="JACJID010000001">
    <property type="protein sequence ID" value="MBA8923028.1"/>
    <property type="molecule type" value="Genomic_DNA"/>
</dbReference>
<proteinExistence type="predicted"/>
<protein>
    <recommendedName>
        <fullName evidence="3">DUF1795 domain-containing protein</fullName>
    </recommendedName>
</protein>
<evidence type="ECO:0000313" key="1">
    <source>
        <dbReference type="EMBL" id="MBA8923028.1"/>
    </source>
</evidence>
<comment type="caution">
    <text evidence="1">The sequence shown here is derived from an EMBL/GenBank/DDBJ whole genome shotgun (WGS) entry which is preliminary data.</text>
</comment>
<evidence type="ECO:0008006" key="3">
    <source>
        <dbReference type="Google" id="ProtNLM"/>
    </source>
</evidence>
<dbReference type="Gene3D" id="3.40.1000.10">
    <property type="entry name" value="Mog1/PsbP, alpha/beta/alpha sandwich"/>
    <property type="match status" value="1"/>
</dbReference>
<accession>A0ABR6B835</accession>